<dbReference type="GO" id="GO:0016747">
    <property type="term" value="F:acyltransferase activity, transferring groups other than amino-acyl groups"/>
    <property type="evidence" value="ECO:0007669"/>
    <property type="project" value="InterPro"/>
</dbReference>
<evidence type="ECO:0000313" key="3">
    <source>
        <dbReference type="Proteomes" id="UP000249451"/>
    </source>
</evidence>
<gene>
    <name evidence="2" type="ORF">DI609_05080</name>
</gene>
<dbReference type="Proteomes" id="UP000249451">
    <property type="component" value="Unassembled WGS sequence"/>
</dbReference>
<name>A0A2W5B5P2_9CORY</name>
<dbReference type="Gene3D" id="3.40.630.30">
    <property type="match status" value="1"/>
</dbReference>
<dbReference type="PROSITE" id="PS51186">
    <property type="entry name" value="GNAT"/>
    <property type="match status" value="1"/>
</dbReference>
<dbReference type="Pfam" id="PF13673">
    <property type="entry name" value="Acetyltransf_10"/>
    <property type="match status" value="1"/>
</dbReference>
<reference evidence="2 3" key="1">
    <citation type="submission" date="2017-11" db="EMBL/GenBank/DDBJ databases">
        <title>Infants hospitalized years apart are colonized by the same room-sourced microbial strains.</title>
        <authorList>
            <person name="Brooks B."/>
            <person name="Olm M.R."/>
            <person name="Firek B.A."/>
            <person name="Baker R."/>
            <person name="Thomas B.C."/>
            <person name="Morowitz M.J."/>
            <person name="Banfield J.F."/>
        </authorList>
    </citation>
    <scope>NUCLEOTIDE SEQUENCE [LARGE SCALE GENOMIC DNA]</scope>
    <source>
        <strain evidence="2">S2_012_000_R3_87</strain>
    </source>
</reference>
<dbReference type="AlphaFoldDB" id="A0A2W5B5P2"/>
<dbReference type="InterPro" id="IPR000182">
    <property type="entry name" value="GNAT_dom"/>
</dbReference>
<accession>A0A2W5B5P2</accession>
<feature type="domain" description="N-acetyltransferase" evidence="1">
    <location>
        <begin position="22"/>
        <end position="187"/>
    </location>
</feature>
<protein>
    <submittedName>
        <fullName evidence="2">GNAT family N-acetyltransferase</fullName>
    </submittedName>
</protein>
<dbReference type="SUPFAM" id="SSF55729">
    <property type="entry name" value="Acyl-CoA N-acyltransferases (Nat)"/>
    <property type="match status" value="1"/>
</dbReference>
<comment type="caution">
    <text evidence="2">The sequence shown here is derived from an EMBL/GenBank/DDBJ whole genome shotgun (WGS) entry which is preliminary data.</text>
</comment>
<keyword evidence="2" id="KW-0808">Transferase</keyword>
<sequence length="187" mass="20897">MRFMTLENDAVEEAPKVYITGRTLLSMPAYQVHALYKLRVDVFVNEQRAAFPEIDDQDALPETHHLLAYVHPGSGPDYPWGTADPGSPMRLVGTVRVFGPPEEQHIGRLCVHPDLRGYGIAHNLFARSLEVVRERAAALDPTTQKSIVKIEAQSHSVPFYEGYGFATVGEPFDVEGIDHVEMQLELD</sequence>
<evidence type="ECO:0000259" key="1">
    <source>
        <dbReference type="PROSITE" id="PS51186"/>
    </source>
</evidence>
<proteinExistence type="predicted"/>
<dbReference type="CDD" id="cd04301">
    <property type="entry name" value="NAT_SF"/>
    <property type="match status" value="1"/>
</dbReference>
<organism evidence="2 3">
    <name type="scientific">Corynebacterium urealyticum</name>
    <dbReference type="NCBI Taxonomy" id="43771"/>
    <lineage>
        <taxon>Bacteria</taxon>
        <taxon>Bacillati</taxon>
        <taxon>Actinomycetota</taxon>
        <taxon>Actinomycetes</taxon>
        <taxon>Mycobacteriales</taxon>
        <taxon>Corynebacteriaceae</taxon>
        <taxon>Corynebacterium</taxon>
    </lineage>
</organism>
<evidence type="ECO:0000313" key="2">
    <source>
        <dbReference type="EMBL" id="PZP01064.1"/>
    </source>
</evidence>
<dbReference type="InterPro" id="IPR016181">
    <property type="entry name" value="Acyl_CoA_acyltransferase"/>
</dbReference>
<dbReference type="EMBL" id="QFNY01000095">
    <property type="protein sequence ID" value="PZP01064.1"/>
    <property type="molecule type" value="Genomic_DNA"/>
</dbReference>